<keyword evidence="12" id="KW-1185">Reference proteome</keyword>
<evidence type="ECO:0000256" key="6">
    <source>
        <dbReference type="ARBA" id="ARBA00037909"/>
    </source>
</evidence>
<dbReference type="GO" id="GO:0009416">
    <property type="term" value="P:response to light stimulus"/>
    <property type="evidence" value="ECO:0000318"/>
    <property type="project" value="GO_Central"/>
</dbReference>
<dbReference type="PROSITE" id="PS51471">
    <property type="entry name" value="FE2OG_OXY"/>
    <property type="match status" value="1"/>
</dbReference>
<evidence type="ECO:0000313" key="11">
    <source>
        <dbReference type="EMBL" id="OAY36122.1"/>
    </source>
</evidence>
<dbReference type="OMA" id="FCDAMNG"/>
<dbReference type="GO" id="GO:0009908">
    <property type="term" value="P:flower development"/>
    <property type="evidence" value="ECO:0000318"/>
    <property type="project" value="GO_Central"/>
</dbReference>
<name>A0A2C9UX23_MANES</name>
<dbReference type="EMBL" id="CM004398">
    <property type="protein sequence ID" value="OAY36122.1"/>
    <property type="molecule type" value="Genomic_DNA"/>
</dbReference>
<dbReference type="AlphaFoldDB" id="A0A2C9UX23"/>
<dbReference type="Pfam" id="PF03171">
    <property type="entry name" value="2OG-FeII_Oxy"/>
    <property type="match status" value="1"/>
</dbReference>
<evidence type="ECO:0000256" key="4">
    <source>
        <dbReference type="ARBA" id="ARBA00023002"/>
    </source>
</evidence>
<comment type="cofactor">
    <cofactor evidence="1">
        <name>L-ascorbate</name>
        <dbReference type="ChEBI" id="CHEBI:38290"/>
    </cofactor>
</comment>
<evidence type="ECO:0000256" key="3">
    <source>
        <dbReference type="ARBA" id="ARBA00022723"/>
    </source>
</evidence>
<comment type="caution">
    <text evidence="11">The sequence shown here is derived from an EMBL/GenBank/DDBJ whole genome shotgun (WGS) entry which is preliminary data.</text>
</comment>
<evidence type="ECO:0000256" key="8">
    <source>
        <dbReference type="ARBA" id="ARBA00050508"/>
    </source>
</evidence>
<dbReference type="FunFam" id="2.60.120.330:FF:000003">
    <property type="entry name" value="Gibberellin 20 oxidase 2"/>
    <property type="match status" value="1"/>
</dbReference>
<gene>
    <name evidence="11" type="ORF">MANES_12G157700v8</name>
</gene>
<dbReference type="OrthoDB" id="288590at2759"/>
<dbReference type="InterPro" id="IPR027443">
    <property type="entry name" value="IPNS-like_sf"/>
</dbReference>
<dbReference type="Pfam" id="PF14226">
    <property type="entry name" value="DIOX_N"/>
    <property type="match status" value="1"/>
</dbReference>
<comment type="pathway">
    <text evidence="6">Plant hormone biosynthesis; gibberellin biosynthesis.</text>
</comment>
<keyword evidence="5 9" id="KW-0408">Iron</keyword>
<sequence>MNIARDDELAGLHVFDSSLLQKQPNLPTQYIWPNGDLVPNQDELNETLIDLNGFFKGDKMETAHAAQLLRAACLNHGFFQVTNHGVDPSLIRAAHQEIDTIFNLPLHKKLSLRRQSGGLYGYSGAHADRFSSKLPWKETFTFGYHENDSHPIVVDYFKNFLGEDFQPTGWVYQRYCEEMRRLSLVILELLEVSLGVERFHYRKFFEGGSSIMRCNLYPPCNSPGLTLGTGPHCDPTSLTILHQDEVGGLQVFADNKWQAIRPRPDAFVINIGDTFMALSNGKYKSCMHRAVVNRERERRSLVFFVCPKEDKVVRPPQDLVRREGTRKYPDFTWSDLLDFTQNHYRADVATLQSFFQWLLSSKSF</sequence>
<evidence type="ECO:0000256" key="1">
    <source>
        <dbReference type="ARBA" id="ARBA00001961"/>
    </source>
</evidence>
<evidence type="ECO:0000313" key="12">
    <source>
        <dbReference type="Proteomes" id="UP000091857"/>
    </source>
</evidence>
<dbReference type="Proteomes" id="UP000091857">
    <property type="component" value="Chromosome 12"/>
</dbReference>
<keyword evidence="4 9" id="KW-0560">Oxidoreductase</keyword>
<dbReference type="InterPro" id="IPR026992">
    <property type="entry name" value="DIOX_N"/>
</dbReference>
<comment type="catalytic activity">
    <reaction evidence="8">
        <text>gibberellin A12 + 2 2-oxoglutarate + 3 O2 + H(+) = gibberellin A9 + 2 succinate + 3 CO2 + 2 H2O</text>
        <dbReference type="Rhea" id="RHEA:60772"/>
        <dbReference type="ChEBI" id="CHEBI:15377"/>
        <dbReference type="ChEBI" id="CHEBI:15378"/>
        <dbReference type="ChEBI" id="CHEBI:15379"/>
        <dbReference type="ChEBI" id="CHEBI:16526"/>
        <dbReference type="ChEBI" id="CHEBI:16810"/>
        <dbReference type="ChEBI" id="CHEBI:30031"/>
        <dbReference type="ChEBI" id="CHEBI:58627"/>
        <dbReference type="ChEBI" id="CHEBI:73255"/>
    </reaction>
    <physiologicalReaction direction="left-to-right" evidence="8">
        <dbReference type="Rhea" id="RHEA:60773"/>
    </physiologicalReaction>
</comment>
<feature type="domain" description="Fe2OG dioxygenase" evidence="10">
    <location>
        <begin position="208"/>
        <end position="307"/>
    </location>
</feature>
<evidence type="ECO:0000256" key="2">
    <source>
        <dbReference type="ARBA" id="ARBA00004972"/>
    </source>
</evidence>
<dbReference type="PRINTS" id="PR00682">
    <property type="entry name" value="IPNSYNTHASE"/>
</dbReference>
<dbReference type="InterPro" id="IPR005123">
    <property type="entry name" value="Oxoglu/Fe-dep_dioxygenase_dom"/>
</dbReference>
<dbReference type="GO" id="GO:0009686">
    <property type="term" value="P:gibberellin biosynthetic process"/>
    <property type="evidence" value="ECO:0000318"/>
    <property type="project" value="GO_Central"/>
</dbReference>
<proteinExistence type="inferred from homology"/>
<dbReference type="SUPFAM" id="SSF51197">
    <property type="entry name" value="Clavaminate synthase-like"/>
    <property type="match status" value="1"/>
</dbReference>
<evidence type="ECO:0000256" key="5">
    <source>
        <dbReference type="ARBA" id="ARBA00023004"/>
    </source>
</evidence>
<organism evidence="11 12">
    <name type="scientific">Manihot esculenta</name>
    <name type="common">Cassava</name>
    <name type="synonym">Jatropha manihot</name>
    <dbReference type="NCBI Taxonomy" id="3983"/>
    <lineage>
        <taxon>Eukaryota</taxon>
        <taxon>Viridiplantae</taxon>
        <taxon>Streptophyta</taxon>
        <taxon>Embryophyta</taxon>
        <taxon>Tracheophyta</taxon>
        <taxon>Spermatophyta</taxon>
        <taxon>Magnoliopsida</taxon>
        <taxon>eudicotyledons</taxon>
        <taxon>Gunneridae</taxon>
        <taxon>Pentapetalae</taxon>
        <taxon>rosids</taxon>
        <taxon>fabids</taxon>
        <taxon>Malpighiales</taxon>
        <taxon>Euphorbiaceae</taxon>
        <taxon>Crotonoideae</taxon>
        <taxon>Manihoteae</taxon>
        <taxon>Manihot</taxon>
    </lineage>
</organism>
<dbReference type="Gramene" id="Manes.12G157700.1.v8.1">
    <property type="protein sequence ID" value="Manes.12G157700.1.v8.1.CDS"/>
    <property type="gene ID" value="Manes.12G157700.v8.1"/>
</dbReference>
<dbReference type="InterPro" id="IPR050231">
    <property type="entry name" value="Iron_ascorbate_oxido_reductase"/>
</dbReference>
<dbReference type="PANTHER" id="PTHR47990">
    <property type="entry name" value="2-OXOGLUTARATE (2OG) AND FE(II)-DEPENDENT OXYGENASE SUPERFAMILY PROTEIN-RELATED"/>
    <property type="match status" value="1"/>
</dbReference>
<accession>A0A2C9UX23</accession>
<comment type="similarity">
    <text evidence="7">Belongs to the iron/ascorbate-dependent oxidoreductase family. GA20OX subfamily.</text>
</comment>
<evidence type="ECO:0000259" key="10">
    <source>
        <dbReference type="PROSITE" id="PS51471"/>
    </source>
</evidence>
<dbReference type="Gene3D" id="2.60.120.330">
    <property type="entry name" value="B-lactam Antibiotic, Isopenicillin N Synthase, Chain"/>
    <property type="match status" value="1"/>
</dbReference>
<dbReference type="InterPro" id="IPR044861">
    <property type="entry name" value="IPNS-like_FE2OG_OXY"/>
</dbReference>
<keyword evidence="3 9" id="KW-0479">Metal-binding</keyword>
<evidence type="ECO:0000256" key="7">
    <source>
        <dbReference type="ARBA" id="ARBA00043997"/>
    </source>
</evidence>
<comment type="pathway">
    <text evidence="2">Hormone biosynthesis.</text>
</comment>
<evidence type="ECO:0000256" key="9">
    <source>
        <dbReference type="RuleBase" id="RU003682"/>
    </source>
</evidence>
<dbReference type="GO" id="GO:0009826">
    <property type="term" value="P:unidimensional cell growth"/>
    <property type="evidence" value="ECO:0000318"/>
    <property type="project" value="GO_Central"/>
</dbReference>
<reference evidence="12" key="1">
    <citation type="journal article" date="2016" name="Nat. Biotechnol.">
        <title>Sequencing wild and cultivated cassava and related species reveals extensive interspecific hybridization and genetic diversity.</title>
        <authorList>
            <person name="Bredeson J.V."/>
            <person name="Lyons J.B."/>
            <person name="Prochnik S.E."/>
            <person name="Wu G.A."/>
            <person name="Ha C.M."/>
            <person name="Edsinger-Gonzales E."/>
            <person name="Grimwood J."/>
            <person name="Schmutz J."/>
            <person name="Rabbi I.Y."/>
            <person name="Egesi C."/>
            <person name="Nauluvula P."/>
            <person name="Lebot V."/>
            <person name="Ndunguru J."/>
            <person name="Mkamilo G."/>
            <person name="Bart R.S."/>
            <person name="Setter T.L."/>
            <person name="Gleadow R.M."/>
            <person name="Kulakow P."/>
            <person name="Ferguson M.E."/>
            <person name="Rounsley S."/>
            <person name="Rokhsar D.S."/>
        </authorList>
    </citation>
    <scope>NUCLEOTIDE SEQUENCE [LARGE SCALE GENOMIC DNA]</scope>
    <source>
        <strain evidence="12">cv. AM560-2</strain>
    </source>
</reference>
<dbReference type="GO" id="GO:0046872">
    <property type="term" value="F:metal ion binding"/>
    <property type="evidence" value="ECO:0007669"/>
    <property type="project" value="UniProtKB-KW"/>
</dbReference>
<dbReference type="GO" id="GO:0045544">
    <property type="term" value="F:gibberellin 20-oxidase activity"/>
    <property type="evidence" value="ECO:0000318"/>
    <property type="project" value="GO_Central"/>
</dbReference>
<protein>
    <recommendedName>
        <fullName evidence="10">Fe2OG dioxygenase domain-containing protein</fullName>
    </recommendedName>
</protein>